<evidence type="ECO:0000256" key="2">
    <source>
        <dbReference type="ARBA" id="ARBA00022729"/>
    </source>
</evidence>
<reference evidence="3 4" key="1">
    <citation type="submission" date="2022-06" db="EMBL/GenBank/DDBJ databases">
        <authorList>
            <person name="Liu G."/>
        </authorList>
    </citation>
    <scope>NUCLEOTIDE SEQUENCE [LARGE SCALE GENOMIC DNA]</scope>
    <source>
        <strain evidence="3 4">E4</strain>
    </source>
</reference>
<dbReference type="InterPro" id="IPR033645">
    <property type="entry name" value="VirB9/CagX/TrbG_C"/>
</dbReference>
<name>A0ABY4U7M0_9SPHN</name>
<comment type="similarity">
    <text evidence="1">Belongs to the TrbG/VirB9 family.</text>
</comment>
<dbReference type="Proteomes" id="UP001056619">
    <property type="component" value="Chromosome"/>
</dbReference>
<proteinExistence type="inferred from homology"/>
<sequence length="201" mass="22613">MQFIVDQPVLLTLLPETPLTVMLERGETITDVTPVGDDFRVRVSSERNSFVILPAQGADTSTMDVTTSERSYRFNLRVENDYSAALLVRFTDNADHSGQDSYGALETEFQPAQTWLYRLRGDREVWPESLTDDGLKTRITYAPGQALPAVFAIGPSGEEEVVNGYMRDDIFVIDRVYGELVFRIDREKATARRNDTPEAAP</sequence>
<dbReference type="CDD" id="cd06911">
    <property type="entry name" value="VirB9_CagX_TrbG"/>
    <property type="match status" value="1"/>
</dbReference>
<evidence type="ECO:0000313" key="3">
    <source>
        <dbReference type="EMBL" id="USA61369.1"/>
    </source>
</evidence>
<gene>
    <name evidence="3" type="ORF">NCF85_15135</name>
</gene>
<dbReference type="Pfam" id="PF03524">
    <property type="entry name" value="CagX"/>
    <property type="match status" value="1"/>
</dbReference>
<accession>A0ABY4U7M0</accession>
<protein>
    <submittedName>
        <fullName evidence="3">TrbG/VirB9 family P-type conjugative transfer protein</fullName>
    </submittedName>
</protein>
<keyword evidence="2" id="KW-0732">Signal</keyword>
<evidence type="ECO:0000313" key="4">
    <source>
        <dbReference type="Proteomes" id="UP001056619"/>
    </source>
</evidence>
<dbReference type="InterPro" id="IPR038161">
    <property type="entry name" value="VirB9/CagX/TrbG_C_sf"/>
</dbReference>
<dbReference type="InterPro" id="IPR010258">
    <property type="entry name" value="Conjugal_tfr_TrbG/VirB9/CagX"/>
</dbReference>
<organism evidence="3 4">
    <name type="scientific">Qipengyuania citrea</name>
    <dbReference type="NCBI Taxonomy" id="225971"/>
    <lineage>
        <taxon>Bacteria</taxon>
        <taxon>Pseudomonadati</taxon>
        <taxon>Pseudomonadota</taxon>
        <taxon>Alphaproteobacteria</taxon>
        <taxon>Sphingomonadales</taxon>
        <taxon>Erythrobacteraceae</taxon>
        <taxon>Qipengyuania</taxon>
    </lineage>
</organism>
<dbReference type="EMBL" id="CP098494">
    <property type="protein sequence ID" value="USA61369.1"/>
    <property type="molecule type" value="Genomic_DNA"/>
</dbReference>
<evidence type="ECO:0000256" key="1">
    <source>
        <dbReference type="ARBA" id="ARBA00006135"/>
    </source>
</evidence>
<dbReference type="RefSeq" id="WP_435304214.1">
    <property type="nucleotide sequence ID" value="NZ_CP098494.1"/>
</dbReference>
<dbReference type="Gene3D" id="2.60.40.2500">
    <property type="match status" value="1"/>
</dbReference>
<keyword evidence="4" id="KW-1185">Reference proteome</keyword>